<reference evidence="1" key="1">
    <citation type="submission" date="2022-08" db="EMBL/GenBank/DDBJ databases">
        <authorList>
            <consortium name="DOE Joint Genome Institute"/>
            <person name="Min B."/>
            <person name="Riley R."/>
            <person name="Sierra-Patev S."/>
            <person name="Naranjo-Ortiz M."/>
            <person name="Looney B."/>
            <person name="Konkel Z."/>
            <person name="Slot J.C."/>
            <person name="Sakamoto Y."/>
            <person name="Steenwyk J.L."/>
            <person name="Rokas A."/>
            <person name="Carro J."/>
            <person name="Camarero S."/>
            <person name="Ferreira P."/>
            <person name="Molpeceres G."/>
            <person name="Ruiz-Duenas F.J."/>
            <person name="Serrano A."/>
            <person name="Henrissat B."/>
            <person name="Drula E."/>
            <person name="Hughes K.W."/>
            <person name="Mata J.L."/>
            <person name="Ishikawa N.K."/>
            <person name="Vargas-Isla R."/>
            <person name="Ushijima S."/>
            <person name="Smith C.A."/>
            <person name="Ahrendt S."/>
            <person name="Andreopoulos W."/>
            <person name="He G."/>
            <person name="Labutti K."/>
            <person name="Lipzen A."/>
            <person name="Ng V."/>
            <person name="Sandor L."/>
            <person name="Barry K."/>
            <person name="Martinez A.T."/>
            <person name="Xiao Y."/>
            <person name="Gibbons J.G."/>
            <person name="Terashima K."/>
            <person name="Hibbett D.S."/>
            <person name="Grigoriev I.V."/>
        </authorList>
    </citation>
    <scope>NUCLEOTIDE SEQUENCE</scope>
    <source>
        <strain evidence="1">TFB9207</strain>
    </source>
</reference>
<gene>
    <name evidence="1" type="ORF">F5878DRAFT_647455</name>
</gene>
<dbReference type="AlphaFoldDB" id="A0AA38U3P1"/>
<comment type="caution">
    <text evidence="1">The sequence shown here is derived from an EMBL/GenBank/DDBJ whole genome shotgun (WGS) entry which is preliminary data.</text>
</comment>
<organism evidence="1 2">
    <name type="scientific">Lentinula raphanica</name>
    <dbReference type="NCBI Taxonomy" id="153919"/>
    <lineage>
        <taxon>Eukaryota</taxon>
        <taxon>Fungi</taxon>
        <taxon>Dikarya</taxon>
        <taxon>Basidiomycota</taxon>
        <taxon>Agaricomycotina</taxon>
        <taxon>Agaricomycetes</taxon>
        <taxon>Agaricomycetidae</taxon>
        <taxon>Agaricales</taxon>
        <taxon>Marasmiineae</taxon>
        <taxon>Omphalotaceae</taxon>
        <taxon>Lentinula</taxon>
    </lineage>
</organism>
<name>A0AA38U3P1_9AGAR</name>
<evidence type="ECO:0000313" key="1">
    <source>
        <dbReference type="EMBL" id="KAJ3831646.1"/>
    </source>
</evidence>
<evidence type="ECO:0000313" key="2">
    <source>
        <dbReference type="Proteomes" id="UP001163846"/>
    </source>
</evidence>
<dbReference type="Proteomes" id="UP001163846">
    <property type="component" value="Unassembled WGS sequence"/>
</dbReference>
<proteinExistence type="predicted"/>
<dbReference type="CDD" id="cd19757">
    <property type="entry name" value="Bbox1"/>
    <property type="match status" value="1"/>
</dbReference>
<feature type="non-terminal residue" evidence="1">
    <location>
        <position position="1"/>
    </location>
</feature>
<dbReference type="EMBL" id="MU807320">
    <property type="protein sequence ID" value="KAJ3831646.1"/>
    <property type="molecule type" value="Genomic_DNA"/>
</dbReference>
<protein>
    <submittedName>
        <fullName evidence="1">Uncharacterized protein</fullName>
    </submittedName>
</protein>
<accession>A0AA38U3P1</accession>
<sequence length="178" mass="20261">MPTLQKVSLTSLFSTPVNVQMDELSTDGRRIKRKATKALVPLPNKKKQRDLAENDSGSPSPGLDFVTSILDNYTNSDHYFVPDSSQVTNVEELISIAAVKARRRYLTSDQPLLEWRAHADDYLAEMIRVEGRGDSNVERCCLCEQEKTALFRCMECFSEDLICEDCCREKHEDRPLDV</sequence>
<keyword evidence="2" id="KW-1185">Reference proteome</keyword>